<evidence type="ECO:0000313" key="3">
    <source>
        <dbReference type="Proteomes" id="UP000501726"/>
    </source>
</evidence>
<dbReference type="AlphaFoldDB" id="A0A6F8PUL3"/>
<accession>A0A6F8PUL3</accession>
<name>A0A6F8PUL3_9GAMM</name>
<organism evidence="2 3">
    <name type="scientific">Thiosulfatimonas sediminis</name>
    <dbReference type="NCBI Taxonomy" id="2675054"/>
    <lineage>
        <taxon>Bacteria</taxon>
        <taxon>Pseudomonadati</taxon>
        <taxon>Pseudomonadota</taxon>
        <taxon>Gammaproteobacteria</taxon>
        <taxon>Thiotrichales</taxon>
        <taxon>Piscirickettsiaceae</taxon>
        <taxon>Thiosulfatimonas</taxon>
    </lineage>
</organism>
<sequence>MKVFYGVAVVAFLMLSGCSAEVGSQAWCKDMEQKSKGDWTANEASEYAKNCILR</sequence>
<dbReference type="Pfam" id="PF11216">
    <property type="entry name" value="DUF3012"/>
    <property type="match status" value="1"/>
</dbReference>
<dbReference type="RefSeq" id="WP_173271834.1">
    <property type="nucleotide sequence ID" value="NZ_AP021889.1"/>
</dbReference>
<evidence type="ECO:0000256" key="1">
    <source>
        <dbReference type="SAM" id="SignalP"/>
    </source>
</evidence>
<evidence type="ECO:0000313" key="2">
    <source>
        <dbReference type="EMBL" id="BBP45799.1"/>
    </source>
</evidence>
<reference evidence="3" key="1">
    <citation type="submission" date="2019-11" db="EMBL/GenBank/DDBJ databases">
        <title>Isolation and characterization of two novel species in the genus Thiomicrorhabdus.</title>
        <authorList>
            <person name="Mochizuki J."/>
            <person name="Kojima H."/>
            <person name="Fukui M."/>
        </authorList>
    </citation>
    <scope>NUCLEOTIDE SEQUENCE [LARGE SCALE GENOMIC DNA]</scope>
    <source>
        <strain evidence="3">aks77</strain>
    </source>
</reference>
<keyword evidence="1" id="KW-0732">Signal</keyword>
<dbReference type="EMBL" id="AP021889">
    <property type="protein sequence ID" value="BBP45799.1"/>
    <property type="molecule type" value="Genomic_DNA"/>
</dbReference>
<keyword evidence="3" id="KW-1185">Reference proteome</keyword>
<gene>
    <name evidence="2" type="ORF">THMIRHAS_11720</name>
</gene>
<protein>
    <submittedName>
        <fullName evidence="2">DUF3012 domain-containing protein</fullName>
    </submittedName>
</protein>
<dbReference type="Proteomes" id="UP000501726">
    <property type="component" value="Chromosome"/>
</dbReference>
<feature type="signal peptide" evidence="1">
    <location>
        <begin position="1"/>
        <end position="20"/>
    </location>
</feature>
<feature type="chain" id="PRO_5026249026" evidence="1">
    <location>
        <begin position="21"/>
        <end position="54"/>
    </location>
</feature>
<dbReference type="PROSITE" id="PS51257">
    <property type="entry name" value="PROKAR_LIPOPROTEIN"/>
    <property type="match status" value="1"/>
</dbReference>
<dbReference type="InterPro" id="IPR021379">
    <property type="entry name" value="DUF3012"/>
</dbReference>
<dbReference type="KEGG" id="tse:THMIRHAS_11720"/>
<proteinExistence type="predicted"/>